<protein>
    <submittedName>
        <fullName evidence="2">DUF262 domain-containing protein</fullName>
    </submittedName>
</protein>
<comment type="caution">
    <text evidence="2">The sequence shown here is derived from an EMBL/GenBank/DDBJ whole genome shotgun (WGS) entry which is preliminary data.</text>
</comment>
<dbReference type="Pfam" id="PF03235">
    <property type="entry name" value="GmrSD_N"/>
    <property type="match status" value="1"/>
</dbReference>
<feature type="domain" description="GmrSD restriction endonucleases N-terminal" evidence="1">
    <location>
        <begin position="7"/>
        <end position="213"/>
    </location>
</feature>
<evidence type="ECO:0000313" key="3">
    <source>
        <dbReference type="Proteomes" id="UP001208620"/>
    </source>
</evidence>
<dbReference type="Proteomes" id="UP001208620">
    <property type="component" value="Unassembled WGS sequence"/>
</dbReference>
<organism evidence="2 3">
    <name type="scientific">Segatella copri</name>
    <dbReference type="NCBI Taxonomy" id="165179"/>
    <lineage>
        <taxon>Bacteria</taxon>
        <taxon>Pseudomonadati</taxon>
        <taxon>Bacteroidota</taxon>
        <taxon>Bacteroidia</taxon>
        <taxon>Bacteroidales</taxon>
        <taxon>Prevotellaceae</taxon>
        <taxon>Segatella</taxon>
    </lineage>
</organism>
<gene>
    <name evidence="2" type="ORF">ONT01_13810</name>
</gene>
<accession>A0AAW5UFU0</accession>
<dbReference type="InterPro" id="IPR004919">
    <property type="entry name" value="GmrSD_N"/>
</dbReference>
<proteinExistence type="predicted"/>
<reference evidence="2" key="1">
    <citation type="submission" date="2022-11" db="EMBL/GenBank/DDBJ databases">
        <title>Genomic repertoires linked with pathogenic potency of arthritogenic Prevotella copri isolated from the gut of rheumatoid arthritis patients.</title>
        <authorList>
            <person name="Nii T."/>
            <person name="Maeda Y."/>
            <person name="Motooka D."/>
            <person name="Naito M."/>
            <person name="Matsumoto Y."/>
            <person name="Ogawa T."/>
            <person name="Oguro-Igashira E."/>
            <person name="Kishikawa T."/>
            <person name="Yamashita M."/>
            <person name="Koizumi S."/>
            <person name="Kurakawa T."/>
            <person name="Okumura R."/>
            <person name="Kayama H."/>
            <person name="Murakami M."/>
            <person name="Sakaguchi T."/>
            <person name="Das B."/>
            <person name="Nakamura S."/>
            <person name="Okada Y."/>
            <person name="Kumanogoh A."/>
            <person name="Takeda K."/>
        </authorList>
    </citation>
    <scope>NUCLEOTIDE SEQUENCE</scope>
    <source>
        <strain evidence="2">H105_2-2</strain>
    </source>
</reference>
<sequence>MNFIESFNNKTILIPLLQRDYVQGSEKSAVISPFLDALLEKDCDLNYIYGYEKDGCFVPVDGQQRLTTLWLLYLYLHAYKKRTGEYRVHMKFASREYANDFCERIAEHLEDLLPKSSAYKTLDEAIKDQNWFIRSWSKNATVCNMLSTLKLIHRKVNEHNIDVIWMRLVETESPSITFAFLQMDESYGLDDDVYIKMNGRGRKLSAFENLKSWMDSKVSNRPYVQEWRTEMDNTWTDMFWQNRNLEQEHPEEIDDEQLFFFYNLLILYHIKTGELLQTVTKMKVDNPYLFEEMQDFFEIEAKAGDQAITDKIIDRLQKAGNIPLLWIDRLCLMPDAFFDFAINSIRKIVELSKAFNSSDLYIGEEKASNTTKTYSISMCEGSFGRTLPLFYALLSYKQGGTILYDWMRVMRNLILNTSVDRENLPSLMLAMDDFGTHCSKENIYLLLGKSESMDMLKGFNSRQISEEILKASQLNYYNSMTMLENGRFFSGRIGVLFNMLTLNPSDIQSFLDKDNVEAYTRVLLAIFDGKEGGCTVQFDDKDHLLRRALMIFRPYYFGMGKNGHWCFCQGLDEWREYVNTTEECRNALYGLLKEVLVPAQKSGQDLKQAISDHVGSISCKYERLLLSPDENSYRYHFIHHPGVWDYMRTKRCMWTDNNYDIELKTSNGNRSDRMELRTYALFLDYSHNDNFKCDCTNWMVGIRPKGRSCMYFERDCTFEQKEYKVAIEVYFFDQQEHRKCEDNYAFDLFIRSQHPDALSDEERLAFVEEDYQANMGLFGKLLPELMNILERKSDGRLCSKSIYSRNAIKEILKQTMQGINHSLESNEDEG</sequence>
<dbReference type="RefSeq" id="WP_264949561.1">
    <property type="nucleotide sequence ID" value="NZ_JAPDVB010000002.1"/>
</dbReference>
<dbReference type="EMBL" id="JAPDVD010000002">
    <property type="protein sequence ID" value="MCW4138821.1"/>
    <property type="molecule type" value="Genomic_DNA"/>
</dbReference>
<evidence type="ECO:0000259" key="1">
    <source>
        <dbReference type="Pfam" id="PF03235"/>
    </source>
</evidence>
<dbReference type="AlphaFoldDB" id="A0AAW5UFU0"/>
<evidence type="ECO:0000313" key="2">
    <source>
        <dbReference type="EMBL" id="MCW4138821.1"/>
    </source>
</evidence>
<name>A0AAW5UFU0_9BACT</name>